<keyword evidence="2" id="KW-1185">Reference proteome</keyword>
<dbReference type="EMBL" id="JBAMMX010000017">
    <property type="protein sequence ID" value="KAK6924426.1"/>
    <property type="molecule type" value="Genomic_DNA"/>
</dbReference>
<dbReference type="PANTHER" id="PTHR35358">
    <property type="entry name" value="OS06G0711100 PROTEIN"/>
    <property type="match status" value="1"/>
</dbReference>
<accession>A0AAN8V6I5</accession>
<gene>
    <name evidence="1" type="ORF">RJ641_010626</name>
</gene>
<organism evidence="1 2">
    <name type="scientific">Dillenia turbinata</name>
    <dbReference type="NCBI Taxonomy" id="194707"/>
    <lineage>
        <taxon>Eukaryota</taxon>
        <taxon>Viridiplantae</taxon>
        <taxon>Streptophyta</taxon>
        <taxon>Embryophyta</taxon>
        <taxon>Tracheophyta</taxon>
        <taxon>Spermatophyta</taxon>
        <taxon>Magnoliopsida</taxon>
        <taxon>eudicotyledons</taxon>
        <taxon>Gunneridae</taxon>
        <taxon>Pentapetalae</taxon>
        <taxon>Dilleniales</taxon>
        <taxon>Dilleniaceae</taxon>
        <taxon>Dillenia</taxon>
    </lineage>
</organism>
<protein>
    <submittedName>
        <fullName evidence="1">Phospholipase-like</fullName>
    </submittedName>
</protein>
<proteinExistence type="predicted"/>
<dbReference type="AlphaFoldDB" id="A0AAN8V6I5"/>
<dbReference type="PANTHER" id="PTHR35358:SF10">
    <property type="entry name" value="PLANT PHOSPHOLIPASE-LIKE PROTEIN"/>
    <property type="match status" value="1"/>
</dbReference>
<comment type="caution">
    <text evidence="1">The sequence shown here is derived from an EMBL/GenBank/DDBJ whole genome shotgun (WGS) entry which is preliminary data.</text>
</comment>
<reference evidence="1 2" key="1">
    <citation type="submission" date="2023-12" db="EMBL/GenBank/DDBJ databases">
        <title>A high-quality genome assembly for Dillenia turbinata (Dilleniales).</title>
        <authorList>
            <person name="Chanderbali A."/>
        </authorList>
    </citation>
    <scope>NUCLEOTIDE SEQUENCE [LARGE SCALE GENOMIC DNA]</scope>
    <source>
        <strain evidence="1">LSX21</strain>
        <tissue evidence="1">Leaf</tissue>
    </source>
</reference>
<dbReference type="Pfam" id="PF05278">
    <property type="entry name" value="PEARLI-4"/>
    <property type="match status" value="1"/>
</dbReference>
<evidence type="ECO:0000313" key="1">
    <source>
        <dbReference type="EMBL" id="KAK6924426.1"/>
    </source>
</evidence>
<sequence length="187" mass="20929">MDIFLPVVPFLRAILFRHGNIAAHCTARSMQFRSNCLVVICDVTKQLQATQFHYLTSVEVSATLSIVDDLENLDVEVGWLRKRLDEILVAMRVYKYANRSARNLTSDVNMMITRTVESLAARANISAHETVAGQHSSSADFISSMTSNPRAEFLLGIDIFSLIMLPVLSRSSEASQPYKTNKILFTT</sequence>
<name>A0AAN8V6I5_9MAGN</name>
<dbReference type="Proteomes" id="UP001370490">
    <property type="component" value="Unassembled WGS sequence"/>
</dbReference>
<evidence type="ECO:0000313" key="2">
    <source>
        <dbReference type="Proteomes" id="UP001370490"/>
    </source>
</evidence>
<dbReference type="InterPro" id="IPR007942">
    <property type="entry name" value="PLipase-like"/>
</dbReference>